<dbReference type="EMBL" id="AJIX01000015">
    <property type="protein sequence ID" value="KGR12748.1"/>
    <property type="molecule type" value="Genomic_DNA"/>
</dbReference>
<comment type="caution">
    <text evidence="2">The sequence shown here is derived from an EMBL/GenBank/DDBJ whole genome shotgun (WGS) entry which is preliminary data.</text>
</comment>
<sequence>MDNSYDDLSAISTLVSSLSQNVSDSEEYITKLQSLSKNLVSKDQYEQLSKEADVLTESNNNANDNDEMSIIRKLEEERLSLIMDIQREDFVSSKLIELIDQNQEIIESVKEYLEARESIQEEEAAYTKKQLDIFVNDIVLPILAQLNENLTGLSARMKNVARKLLRIQLRAKENPDLAMSENYRKEFTELVQCFCSLCKEYKTT</sequence>
<dbReference type="AlphaFoldDB" id="A0AB34PVZ5"/>
<proteinExistence type="predicted"/>
<protein>
    <submittedName>
        <fullName evidence="2">Uncharacterized protein</fullName>
    </submittedName>
</protein>
<gene>
    <name evidence="2" type="ORF">MG3_02834</name>
</gene>
<accession>A0AB34PVZ5</accession>
<organism evidence="2 3">
    <name type="scientific">Candida albicans P78048</name>
    <dbReference type="NCBI Taxonomy" id="1094989"/>
    <lineage>
        <taxon>Eukaryota</taxon>
        <taxon>Fungi</taxon>
        <taxon>Dikarya</taxon>
        <taxon>Ascomycota</taxon>
        <taxon>Saccharomycotina</taxon>
        <taxon>Pichiomycetes</taxon>
        <taxon>Debaryomycetaceae</taxon>
        <taxon>Candida/Lodderomyces clade</taxon>
        <taxon>Candida</taxon>
    </lineage>
</organism>
<dbReference type="Proteomes" id="UP000030161">
    <property type="component" value="Unassembled WGS sequence"/>
</dbReference>
<evidence type="ECO:0000313" key="2">
    <source>
        <dbReference type="EMBL" id="KGR12748.1"/>
    </source>
</evidence>
<feature type="coiled-coil region" evidence="1">
    <location>
        <begin position="102"/>
        <end position="163"/>
    </location>
</feature>
<keyword evidence="1" id="KW-0175">Coiled coil</keyword>
<dbReference type="SMR" id="A0AB34PVZ5"/>
<evidence type="ECO:0000256" key="1">
    <source>
        <dbReference type="SAM" id="Coils"/>
    </source>
</evidence>
<reference evidence="2 3" key="1">
    <citation type="submission" date="2013-12" db="EMBL/GenBank/DDBJ databases">
        <title>The Genome Sequence of Candida albicans P78048.</title>
        <authorList>
            <consortium name="The Broad Institute Genome Sequencing Platform"/>
            <consortium name="The Broad Institute Genome Sequencing Center for Infectious Disease"/>
            <person name="Cuomo C."/>
            <person name="Bennett R."/>
            <person name="Hirakawa M."/>
            <person name="Noverr M."/>
            <person name="Mitchell A."/>
            <person name="Young S.K."/>
            <person name="Zeng Q."/>
            <person name="Gargeya S."/>
            <person name="Fitzgerald M."/>
            <person name="Abouelleil A."/>
            <person name="Alvarado L."/>
            <person name="Berlin A.M."/>
            <person name="Chapman S.B."/>
            <person name="Dewar J."/>
            <person name="Goldberg J."/>
            <person name="Griggs A."/>
            <person name="Gujja S."/>
            <person name="Hansen M."/>
            <person name="Howarth C."/>
            <person name="Imamovic A."/>
            <person name="Larimer J."/>
            <person name="McCowan C."/>
            <person name="Murphy C."/>
            <person name="Pearson M."/>
            <person name="Priest M."/>
            <person name="Roberts A."/>
            <person name="Saif S."/>
            <person name="Shea T."/>
            <person name="Sykes S."/>
            <person name="Wortman J."/>
            <person name="Nusbaum C."/>
            <person name="Birren B."/>
        </authorList>
    </citation>
    <scope>NUCLEOTIDE SEQUENCE [LARGE SCALE GENOMIC DNA]</scope>
    <source>
        <strain evidence="2 3">P78048</strain>
    </source>
</reference>
<evidence type="ECO:0000313" key="3">
    <source>
        <dbReference type="Proteomes" id="UP000030161"/>
    </source>
</evidence>
<name>A0AB34PVZ5_CANAX</name>